<keyword evidence="6" id="KW-0547">Nucleotide-binding</keyword>
<dbReference type="InterPro" id="IPR036640">
    <property type="entry name" value="ABC1_TM_sf"/>
</dbReference>
<dbReference type="InterPro" id="IPR039421">
    <property type="entry name" value="Type_1_exporter"/>
</dbReference>
<feature type="domain" description="ABC transporter" evidence="12">
    <location>
        <begin position="921"/>
        <end position="1158"/>
    </location>
</feature>
<evidence type="ECO:0000259" key="13">
    <source>
        <dbReference type="PROSITE" id="PS50929"/>
    </source>
</evidence>
<dbReference type="AlphaFoldDB" id="A0A218W3M4"/>
<evidence type="ECO:0000256" key="10">
    <source>
        <dbReference type="ARBA" id="ARBA00023180"/>
    </source>
</evidence>
<comment type="subcellular location">
    <subcellularLocation>
        <location evidence="1">Cell membrane</location>
        <topology evidence="1">Multi-pass membrane protein</topology>
    </subcellularLocation>
</comment>
<protein>
    <recommendedName>
        <fullName evidence="16">ABC transporter B family member 21-like</fullName>
    </recommendedName>
</protein>
<evidence type="ECO:0000256" key="6">
    <source>
        <dbReference type="ARBA" id="ARBA00022741"/>
    </source>
</evidence>
<sequence length="1166" mass="125795">MKRTLYVDEGRGPEIIPAENDIVENGDKKQNNRANTVSHYKLFSFADSFDYSLMLIGTVGAIGNGICTPLMTIFFGDLVQVMAGSIDVKDSVHEARVVSLKFMYLALASGFASFLRTSCWMITGERQAARIRALYLRAILRQDIAFFDKEASTGQIVSQLSGDTILIQDAMGDKVGNFIQLLVTAIGGFIVAFSKGWLLTFAMICTIPPVVFAGAITMMLLGKIQSQAQSSYSVAATIVEQTIGSIRTVASFSGEKRAIKEYDKALVKVYRAGLYEGLASGLGFGTLMMILFCSYAYAMWIGGKMIINKGYTGGTVINVMFAVVLGSLSIGQTSSCLSAFAAGQAAAFKMFETINRKPKIDASDSRGRKFKRISGDIELRDVYFSYPTRPNEMIFTGLSLFIPRGTTAALMGPSGSGKSSVINLIERFYDPQGGEVLIGGINLKKFQLKWIREKIGLVSQEPVLFSTSIMDNIAFGKETATIEEIKAAAVLSNAAGFIDMLPQGLDTMVGEHGIKLSGGQKQRIAIARAILKDPKILLLDEATSALDAESERIVQEALDQVMENRTTVIVAHRLSTVKKADSIYVLHQGKIVEKGKHSKLLKDPNGAYSNLIRLQEIGKSSRKTSALDPENNRLPLWVPIGMSPMVSASVGTPGNVSEMTLGSEVQTQQAQLSLTRLAYLNTPEIPVMLLGALAAAGNGVIYPVFGTMLASIIKTFFEPTDELRKGTESWAVKFVILGIASLVSTPSATFFFSVAGCKLIKRIRSMCFEKMVYMEIGWFDEAENSSGSIGARLSGDATSVRYLVGDTLALLVQNIATAVAGLLIGFTTNWELALIILLLIPLLGISGYVQVKSMTGFGADAKVVFALCMTALGISHSNSLAPDAGKARSSATSVLEILDQKSKIDASDDSGIELDRVKGNIKFQHVGFRYPTRPDIEVLCDFCLSINSGQTVALVGESGCGKSTVISLLQRYYDPDSGSITLDRMELRKLNLKWLRQQIGLVSQEPVLFNATVRANIAYGKDGEVTEAEIIAAAKLANAHNFISSLQQGYETVVGERGIQLSGGQKQRVAIARAIVKSPKILLLDEATSALDAESERVVQAALDQAVVNRTTLVVAHRLSTIKNADIIAVVKNGAIVEKGKRETLLSIRNGIYASLVGPCKATFAS</sequence>
<dbReference type="CDD" id="cd03249">
    <property type="entry name" value="ABC_MTABC3_MDL1_MDL2"/>
    <property type="match status" value="2"/>
</dbReference>
<organism evidence="14 15">
    <name type="scientific">Punica granatum</name>
    <name type="common">Pomegranate</name>
    <dbReference type="NCBI Taxonomy" id="22663"/>
    <lineage>
        <taxon>Eukaryota</taxon>
        <taxon>Viridiplantae</taxon>
        <taxon>Streptophyta</taxon>
        <taxon>Embryophyta</taxon>
        <taxon>Tracheophyta</taxon>
        <taxon>Spermatophyta</taxon>
        <taxon>Magnoliopsida</taxon>
        <taxon>eudicotyledons</taxon>
        <taxon>Gunneridae</taxon>
        <taxon>Pentapetalae</taxon>
        <taxon>rosids</taxon>
        <taxon>malvids</taxon>
        <taxon>Myrtales</taxon>
        <taxon>Lythraceae</taxon>
        <taxon>Punica</taxon>
    </lineage>
</organism>
<dbReference type="InterPro" id="IPR003439">
    <property type="entry name" value="ABC_transporter-like_ATP-bd"/>
</dbReference>
<evidence type="ECO:0000256" key="8">
    <source>
        <dbReference type="ARBA" id="ARBA00022989"/>
    </source>
</evidence>
<keyword evidence="9 11" id="KW-0472">Membrane</keyword>
<dbReference type="Gene3D" id="3.40.50.300">
    <property type="entry name" value="P-loop containing nucleotide triphosphate hydrolases"/>
    <property type="match status" value="2"/>
</dbReference>
<dbReference type="GO" id="GO:0005524">
    <property type="term" value="F:ATP binding"/>
    <property type="evidence" value="ECO:0007669"/>
    <property type="project" value="UniProtKB-KW"/>
</dbReference>
<evidence type="ECO:0000313" key="14">
    <source>
        <dbReference type="EMBL" id="OWM67375.1"/>
    </source>
</evidence>
<comment type="similarity">
    <text evidence="2">Belongs to the ABC transporter superfamily. ABCB family. Multidrug resistance exporter (TC 3.A.1.201) subfamily.</text>
</comment>
<feature type="transmembrane region" description="Helical" evidence="11">
    <location>
        <begin position="175"/>
        <end position="193"/>
    </location>
</feature>
<name>A0A218W3M4_PUNGR</name>
<evidence type="ECO:0000256" key="7">
    <source>
        <dbReference type="ARBA" id="ARBA00022840"/>
    </source>
</evidence>
<keyword evidence="10" id="KW-0325">Glycoprotein</keyword>
<dbReference type="Gene3D" id="1.20.1560.10">
    <property type="entry name" value="ABC transporter type 1, transmembrane domain"/>
    <property type="match status" value="1"/>
</dbReference>
<dbReference type="GO" id="GO:0005743">
    <property type="term" value="C:mitochondrial inner membrane"/>
    <property type="evidence" value="ECO:0007669"/>
    <property type="project" value="TreeGrafter"/>
</dbReference>
<feature type="transmembrane region" description="Helical" evidence="11">
    <location>
        <begin position="102"/>
        <end position="122"/>
    </location>
</feature>
<keyword evidence="8 11" id="KW-1133">Transmembrane helix</keyword>
<gene>
    <name evidence="14" type="ORF">CDL15_Pgr000827</name>
</gene>
<evidence type="ECO:0000256" key="3">
    <source>
        <dbReference type="ARBA" id="ARBA00022448"/>
    </source>
</evidence>
<dbReference type="InterPro" id="IPR017871">
    <property type="entry name" value="ABC_transporter-like_CS"/>
</dbReference>
<dbReference type="Proteomes" id="UP000197138">
    <property type="component" value="Unassembled WGS sequence"/>
</dbReference>
<dbReference type="GO" id="GO:0015421">
    <property type="term" value="F:ABC-type oligopeptide transporter activity"/>
    <property type="evidence" value="ECO:0007669"/>
    <property type="project" value="TreeGrafter"/>
</dbReference>
<dbReference type="GO" id="GO:0016887">
    <property type="term" value="F:ATP hydrolysis activity"/>
    <property type="evidence" value="ECO:0007669"/>
    <property type="project" value="InterPro"/>
</dbReference>
<proteinExistence type="inferred from homology"/>
<dbReference type="Pfam" id="PF00664">
    <property type="entry name" value="ABC_membrane"/>
    <property type="match status" value="2"/>
</dbReference>
<feature type="domain" description="ABC transporter" evidence="12">
    <location>
        <begin position="377"/>
        <end position="613"/>
    </location>
</feature>
<dbReference type="SUPFAM" id="SSF52540">
    <property type="entry name" value="P-loop containing nucleoside triphosphate hydrolases"/>
    <property type="match status" value="2"/>
</dbReference>
<accession>A0A218W3M4</accession>
<dbReference type="InterPro" id="IPR027417">
    <property type="entry name" value="P-loop_NTPase"/>
</dbReference>
<comment type="caution">
    <text evidence="14">The sequence shown here is derived from an EMBL/GenBank/DDBJ whole genome shotgun (WGS) entry which is preliminary data.</text>
</comment>
<dbReference type="PANTHER" id="PTHR43394:SF16">
    <property type="entry name" value="ABC TRANSPORTER B FAMILY MEMBER 4-LIKE ISOFORM X1"/>
    <property type="match status" value="1"/>
</dbReference>
<feature type="transmembrane region" description="Helical" evidence="11">
    <location>
        <begin position="802"/>
        <end position="826"/>
    </location>
</feature>
<keyword evidence="7" id="KW-0067">ATP-binding</keyword>
<feature type="transmembrane region" description="Helical" evidence="11">
    <location>
        <begin position="687"/>
        <end position="710"/>
    </location>
</feature>
<feature type="transmembrane region" description="Helical" evidence="11">
    <location>
        <begin position="278"/>
        <end position="298"/>
    </location>
</feature>
<evidence type="ECO:0000256" key="2">
    <source>
        <dbReference type="ARBA" id="ARBA00007577"/>
    </source>
</evidence>
<dbReference type="InterPro" id="IPR003593">
    <property type="entry name" value="AAA+_ATPase"/>
</dbReference>
<dbReference type="PROSITE" id="PS50929">
    <property type="entry name" value="ABC_TM1F"/>
    <property type="match status" value="2"/>
</dbReference>
<evidence type="ECO:0000256" key="11">
    <source>
        <dbReference type="SAM" id="Phobius"/>
    </source>
</evidence>
<dbReference type="PROSITE" id="PS00211">
    <property type="entry name" value="ABC_TRANSPORTER_1"/>
    <property type="match status" value="2"/>
</dbReference>
<evidence type="ECO:0000313" key="15">
    <source>
        <dbReference type="Proteomes" id="UP000197138"/>
    </source>
</evidence>
<dbReference type="FunFam" id="3.40.50.300:FF:000066">
    <property type="entry name" value="ABC transporter B family member 1"/>
    <property type="match status" value="2"/>
</dbReference>
<dbReference type="GO" id="GO:0090374">
    <property type="term" value="P:oligopeptide export from mitochondrion"/>
    <property type="evidence" value="ECO:0007669"/>
    <property type="project" value="TreeGrafter"/>
</dbReference>
<dbReference type="PANTHER" id="PTHR43394">
    <property type="entry name" value="ATP-DEPENDENT PERMEASE MDL1, MITOCHONDRIAL"/>
    <property type="match status" value="1"/>
</dbReference>
<dbReference type="CDD" id="cd18577">
    <property type="entry name" value="ABC_6TM_Pgp_ABCB1_D1_like"/>
    <property type="match status" value="1"/>
</dbReference>
<feature type="transmembrane region" description="Helical" evidence="11">
    <location>
        <begin position="730"/>
        <end position="756"/>
    </location>
</feature>
<feature type="transmembrane region" description="Helical" evidence="11">
    <location>
        <begin position="199"/>
        <end position="221"/>
    </location>
</feature>
<feature type="transmembrane region" description="Helical" evidence="11">
    <location>
        <begin position="832"/>
        <end position="851"/>
    </location>
</feature>
<evidence type="ECO:0008006" key="16">
    <source>
        <dbReference type="Google" id="ProtNLM"/>
    </source>
</evidence>
<evidence type="ECO:0000256" key="1">
    <source>
        <dbReference type="ARBA" id="ARBA00004651"/>
    </source>
</evidence>
<evidence type="ECO:0000256" key="5">
    <source>
        <dbReference type="ARBA" id="ARBA00022737"/>
    </source>
</evidence>
<evidence type="ECO:0000256" key="4">
    <source>
        <dbReference type="ARBA" id="ARBA00022692"/>
    </source>
</evidence>
<dbReference type="InterPro" id="IPR011527">
    <property type="entry name" value="ABC1_TM_dom"/>
</dbReference>
<dbReference type="GO" id="GO:0005886">
    <property type="term" value="C:plasma membrane"/>
    <property type="evidence" value="ECO:0007669"/>
    <property type="project" value="UniProtKB-SubCell"/>
</dbReference>
<feature type="domain" description="ABC transmembrane type-1" evidence="13">
    <location>
        <begin position="55"/>
        <end position="342"/>
    </location>
</feature>
<dbReference type="Pfam" id="PF00005">
    <property type="entry name" value="ABC_tran"/>
    <property type="match status" value="2"/>
</dbReference>
<dbReference type="PROSITE" id="PS50893">
    <property type="entry name" value="ABC_TRANSPORTER_2"/>
    <property type="match status" value="2"/>
</dbReference>
<keyword evidence="3" id="KW-0813">Transport</keyword>
<feature type="domain" description="ABC transmembrane type-1" evidence="13">
    <location>
        <begin position="689"/>
        <end position="861"/>
    </location>
</feature>
<dbReference type="EMBL" id="MTKT01005400">
    <property type="protein sequence ID" value="OWM67375.1"/>
    <property type="molecule type" value="Genomic_DNA"/>
</dbReference>
<dbReference type="SMART" id="SM00382">
    <property type="entry name" value="AAA"/>
    <property type="match status" value="2"/>
</dbReference>
<keyword evidence="5" id="KW-0677">Repeat</keyword>
<keyword evidence="4 11" id="KW-0812">Transmembrane</keyword>
<feature type="transmembrane region" description="Helical" evidence="11">
    <location>
        <begin position="51"/>
        <end position="75"/>
    </location>
</feature>
<reference evidence="15" key="1">
    <citation type="journal article" date="2017" name="Plant J.">
        <title>The pomegranate (Punica granatum L.) genome and the genomics of punicalagin biosynthesis.</title>
        <authorList>
            <person name="Qin G."/>
            <person name="Xu C."/>
            <person name="Ming R."/>
            <person name="Tang H."/>
            <person name="Guyot R."/>
            <person name="Kramer E.M."/>
            <person name="Hu Y."/>
            <person name="Yi X."/>
            <person name="Qi Y."/>
            <person name="Xu X."/>
            <person name="Gao Z."/>
            <person name="Pan H."/>
            <person name="Jian J."/>
            <person name="Tian Y."/>
            <person name="Yue Z."/>
            <person name="Xu Y."/>
        </authorList>
    </citation>
    <scope>NUCLEOTIDE SEQUENCE [LARGE SCALE GENOMIC DNA]</scope>
    <source>
        <strain evidence="15">cv. Dabenzi</strain>
    </source>
</reference>
<dbReference type="SUPFAM" id="SSF90123">
    <property type="entry name" value="ABC transporter transmembrane region"/>
    <property type="match status" value="2"/>
</dbReference>
<evidence type="ECO:0000256" key="9">
    <source>
        <dbReference type="ARBA" id="ARBA00023136"/>
    </source>
</evidence>
<evidence type="ECO:0000259" key="12">
    <source>
        <dbReference type="PROSITE" id="PS50893"/>
    </source>
</evidence>